<proteinExistence type="predicted"/>
<keyword evidence="1" id="KW-1133">Transmembrane helix</keyword>
<dbReference type="RefSeq" id="WP_166853046.1">
    <property type="nucleotide sequence ID" value="NZ_JAAONY010000001.1"/>
</dbReference>
<dbReference type="Pfam" id="PF05940">
    <property type="entry name" value="NnrS"/>
    <property type="match status" value="1"/>
</dbReference>
<dbReference type="InParanoid" id="A0A7X0MVH1"/>
<dbReference type="Proteomes" id="UP000528457">
    <property type="component" value="Unassembled WGS sequence"/>
</dbReference>
<feature type="transmembrane region" description="Helical" evidence="1">
    <location>
        <begin position="179"/>
        <end position="198"/>
    </location>
</feature>
<evidence type="ECO:0000256" key="1">
    <source>
        <dbReference type="SAM" id="Phobius"/>
    </source>
</evidence>
<dbReference type="InterPro" id="IPR010266">
    <property type="entry name" value="NnrS"/>
</dbReference>
<gene>
    <name evidence="2" type="ORF">HNR48_000107</name>
</gene>
<feature type="transmembrane region" description="Helical" evidence="1">
    <location>
        <begin position="146"/>
        <end position="167"/>
    </location>
</feature>
<keyword evidence="3" id="KW-1185">Reference proteome</keyword>
<feature type="transmembrane region" description="Helical" evidence="1">
    <location>
        <begin position="119"/>
        <end position="139"/>
    </location>
</feature>
<sequence>MSLIQLQEPTTQNPGHSVFFSIAFRPFFAAGSLVGATLMMVWVLIYRGQIQLPLANMFSWHAHEMIYAYGMAIVAGFLLTAVRNWTGQDTARGPLLIALLIVWLLPRPLALILPPSLYLSLLDLAFIPCLAICLAAPIIKSRNWRNLLFIPILIAFFLCNLFYHLAIHQQIAINPSQPLLFALELLLMLITIIGARVLPMFTRNGTQGAVEPKGFAQQPLWLLAAGLSQLLFSAFFDALLPKALLALAFATLILYSWWGWQGKALWRNPMLWVLHIAYFGLAITYLLKAASYFSLLPVSLWIHSAGVLCVGLMTVGFMGRVSLGHSGRPLHCSRLMLASYIFMLLAVVLRLAAGLYPTLPLWDSAALCWSLALLCFAIEFIPYLLSPRADGKSP</sequence>
<feature type="transmembrane region" description="Helical" evidence="1">
    <location>
        <begin position="272"/>
        <end position="294"/>
    </location>
</feature>
<accession>A0A7X0MVH1</accession>
<keyword evidence="1" id="KW-0812">Transmembrane</keyword>
<dbReference type="AlphaFoldDB" id="A0A7X0MVH1"/>
<feature type="transmembrane region" description="Helical" evidence="1">
    <location>
        <begin position="94"/>
        <end position="113"/>
    </location>
</feature>
<feature type="transmembrane region" description="Helical" evidence="1">
    <location>
        <begin position="242"/>
        <end position="260"/>
    </location>
</feature>
<reference evidence="2 3" key="1">
    <citation type="submission" date="2020-08" db="EMBL/GenBank/DDBJ databases">
        <title>Genomic Encyclopedia of Type Strains, Phase IV (KMG-IV): sequencing the most valuable type-strain genomes for metagenomic binning, comparative biology and taxonomic classification.</title>
        <authorList>
            <person name="Goeker M."/>
        </authorList>
    </citation>
    <scope>NUCLEOTIDE SEQUENCE [LARGE SCALE GENOMIC DNA]</scope>
    <source>
        <strain evidence="2 3">DSM 22368</strain>
    </source>
</reference>
<comment type="caution">
    <text evidence="2">The sequence shown here is derived from an EMBL/GenBank/DDBJ whole genome shotgun (WGS) entry which is preliminary data.</text>
</comment>
<feature type="transmembrane region" description="Helical" evidence="1">
    <location>
        <begin position="65"/>
        <end position="82"/>
    </location>
</feature>
<dbReference type="EMBL" id="JACHHT010000001">
    <property type="protein sequence ID" value="MBB6519829.1"/>
    <property type="molecule type" value="Genomic_DNA"/>
</dbReference>
<organism evidence="2 3">
    <name type="scientific">Pseudoteredinibacter isoporae</name>
    <dbReference type="NCBI Taxonomy" id="570281"/>
    <lineage>
        <taxon>Bacteria</taxon>
        <taxon>Pseudomonadati</taxon>
        <taxon>Pseudomonadota</taxon>
        <taxon>Gammaproteobacteria</taxon>
        <taxon>Cellvibrionales</taxon>
        <taxon>Cellvibrionaceae</taxon>
        <taxon>Pseudoteredinibacter</taxon>
    </lineage>
</organism>
<feature type="transmembrane region" description="Helical" evidence="1">
    <location>
        <begin position="335"/>
        <end position="358"/>
    </location>
</feature>
<evidence type="ECO:0000313" key="3">
    <source>
        <dbReference type="Proteomes" id="UP000528457"/>
    </source>
</evidence>
<protein>
    <submittedName>
        <fullName evidence="2">Uncharacterized protein involved in response to NO</fullName>
    </submittedName>
</protein>
<feature type="transmembrane region" description="Helical" evidence="1">
    <location>
        <begin position="300"/>
        <end position="323"/>
    </location>
</feature>
<keyword evidence="1" id="KW-0472">Membrane</keyword>
<name>A0A7X0MVH1_9GAMM</name>
<feature type="transmembrane region" description="Helical" evidence="1">
    <location>
        <begin position="219"/>
        <end position="236"/>
    </location>
</feature>
<feature type="transmembrane region" description="Helical" evidence="1">
    <location>
        <begin position="27"/>
        <end position="45"/>
    </location>
</feature>
<feature type="transmembrane region" description="Helical" evidence="1">
    <location>
        <begin position="364"/>
        <end position="385"/>
    </location>
</feature>
<evidence type="ECO:0000313" key="2">
    <source>
        <dbReference type="EMBL" id="MBB6519829.1"/>
    </source>
</evidence>